<feature type="active site" evidence="3">
    <location>
        <position position="139"/>
    </location>
</feature>
<dbReference type="InterPro" id="IPR020103">
    <property type="entry name" value="PsdUridine_synth_cat_dom_sf"/>
</dbReference>
<comment type="catalytic activity">
    <reaction evidence="1 5">
        <text>a uridine in RNA = a pseudouridine in RNA</text>
        <dbReference type="Rhea" id="RHEA:48348"/>
        <dbReference type="Rhea" id="RHEA-COMP:12068"/>
        <dbReference type="Rhea" id="RHEA-COMP:12069"/>
        <dbReference type="ChEBI" id="CHEBI:65314"/>
        <dbReference type="ChEBI" id="CHEBI:65315"/>
    </reaction>
</comment>
<dbReference type="EC" id="5.4.99.-" evidence="5"/>
<dbReference type="EMBL" id="FNIL01000001">
    <property type="protein sequence ID" value="SDN20415.1"/>
    <property type="molecule type" value="Genomic_DNA"/>
</dbReference>
<dbReference type="PROSITE" id="PS50889">
    <property type="entry name" value="S4"/>
    <property type="match status" value="1"/>
</dbReference>
<dbReference type="Gene3D" id="3.30.2350.10">
    <property type="entry name" value="Pseudouridine synthase"/>
    <property type="match status" value="1"/>
</dbReference>
<accession>A0A1G9ZGX7</accession>
<evidence type="ECO:0000256" key="1">
    <source>
        <dbReference type="ARBA" id="ARBA00000073"/>
    </source>
</evidence>
<evidence type="ECO:0000313" key="8">
    <source>
        <dbReference type="Proteomes" id="UP000198778"/>
    </source>
</evidence>
<evidence type="ECO:0000259" key="6">
    <source>
        <dbReference type="Pfam" id="PF00849"/>
    </source>
</evidence>
<dbReference type="PANTHER" id="PTHR21600">
    <property type="entry name" value="MITOCHONDRIAL RNA PSEUDOURIDINE SYNTHASE"/>
    <property type="match status" value="1"/>
</dbReference>
<dbReference type="GO" id="GO:0000455">
    <property type="term" value="P:enzyme-directed rRNA pseudouridine synthesis"/>
    <property type="evidence" value="ECO:0007669"/>
    <property type="project" value="TreeGrafter"/>
</dbReference>
<dbReference type="Proteomes" id="UP000198778">
    <property type="component" value="Unassembled WGS sequence"/>
</dbReference>
<evidence type="ECO:0000256" key="5">
    <source>
        <dbReference type="RuleBase" id="RU362028"/>
    </source>
</evidence>
<dbReference type="GO" id="GO:0009982">
    <property type="term" value="F:pseudouridine synthase activity"/>
    <property type="evidence" value="ECO:0007669"/>
    <property type="project" value="InterPro"/>
</dbReference>
<sequence>MIPKLNLTWQAADEHAGMKLREFLRKEKNMSRKLLAEVKFEGGGLFLNEKKVEVTEILHSGDIITVELPEEQTSSNIVPVSLPLQKLYEDEHVLVIEKPSSLPVLPMSDRNKPSVCGAVLNDYQQRGWPGTIHIVTRLDRDTSGVMLIAKHRYAHSQLFAAQQQGEISRTYAALAEGYFPWKYASVHAPITRKEGSIVERAVGEEGQYSVTHIKAINYTKTATLLHISLETGRTHQIRVHLSWMGYPLCGDTLYGKSESLYQRQLLHAQEITFPHPHSSEMITCSSPVPF</sequence>
<comment type="function">
    <text evidence="5">Responsible for synthesis of pseudouridine from uracil.</text>
</comment>
<name>A0A1G9ZGX7_9BACI</name>
<dbReference type="OrthoDB" id="9807829at2"/>
<dbReference type="AlphaFoldDB" id="A0A1G9ZGX7"/>
<dbReference type="InterPro" id="IPR006145">
    <property type="entry name" value="PsdUridine_synth_RsuA/RluA"/>
</dbReference>
<comment type="similarity">
    <text evidence="2 5">Belongs to the pseudouridine synthase RluA family.</text>
</comment>
<evidence type="ECO:0000256" key="4">
    <source>
        <dbReference type="PROSITE-ProRule" id="PRU00182"/>
    </source>
</evidence>
<dbReference type="SUPFAM" id="SSF55120">
    <property type="entry name" value="Pseudouridine synthase"/>
    <property type="match status" value="1"/>
</dbReference>
<dbReference type="InterPro" id="IPR050188">
    <property type="entry name" value="RluA_PseudoU_synthase"/>
</dbReference>
<dbReference type="Pfam" id="PF00849">
    <property type="entry name" value="PseudoU_synth_2"/>
    <property type="match status" value="1"/>
</dbReference>
<dbReference type="STRING" id="745820.SAMN04488053_10194"/>
<gene>
    <name evidence="7" type="ORF">SAMN04488053_10194</name>
</gene>
<organism evidence="7 8">
    <name type="scientific">Alkalicoccus daliensis</name>
    <dbReference type="NCBI Taxonomy" id="745820"/>
    <lineage>
        <taxon>Bacteria</taxon>
        <taxon>Bacillati</taxon>
        <taxon>Bacillota</taxon>
        <taxon>Bacilli</taxon>
        <taxon>Bacillales</taxon>
        <taxon>Bacillaceae</taxon>
        <taxon>Alkalicoccus</taxon>
    </lineage>
</organism>
<keyword evidence="8" id="KW-1185">Reference proteome</keyword>
<dbReference type="NCBIfam" id="TIGR00005">
    <property type="entry name" value="rluA_subfam"/>
    <property type="match status" value="1"/>
</dbReference>
<feature type="domain" description="Pseudouridine synthase RsuA/RluA-like" evidence="6">
    <location>
        <begin position="92"/>
        <end position="242"/>
    </location>
</feature>
<dbReference type="RefSeq" id="WP_090839502.1">
    <property type="nucleotide sequence ID" value="NZ_FNIL01000001.1"/>
</dbReference>
<dbReference type="InterPro" id="IPR006224">
    <property type="entry name" value="PsdUridine_synth_RluA-like_CS"/>
</dbReference>
<keyword evidence="5" id="KW-0413">Isomerase</keyword>
<evidence type="ECO:0000256" key="3">
    <source>
        <dbReference type="PIRSR" id="PIRSR606225-1"/>
    </source>
</evidence>
<dbReference type="PANTHER" id="PTHR21600:SF35">
    <property type="entry name" value="PSEUDOURIDINE SYNTHASE"/>
    <property type="match status" value="1"/>
</dbReference>
<dbReference type="CDD" id="cd02869">
    <property type="entry name" value="PseudoU_synth_RluA_like"/>
    <property type="match status" value="1"/>
</dbReference>
<keyword evidence="4" id="KW-0694">RNA-binding</keyword>
<dbReference type="PROSITE" id="PS01129">
    <property type="entry name" value="PSI_RLU"/>
    <property type="match status" value="1"/>
</dbReference>
<evidence type="ECO:0000313" key="7">
    <source>
        <dbReference type="EMBL" id="SDN20415.1"/>
    </source>
</evidence>
<dbReference type="GO" id="GO:0140098">
    <property type="term" value="F:catalytic activity, acting on RNA"/>
    <property type="evidence" value="ECO:0007669"/>
    <property type="project" value="UniProtKB-ARBA"/>
</dbReference>
<proteinExistence type="inferred from homology"/>
<dbReference type="GO" id="GO:0003723">
    <property type="term" value="F:RNA binding"/>
    <property type="evidence" value="ECO:0007669"/>
    <property type="project" value="UniProtKB-KW"/>
</dbReference>
<reference evidence="8" key="1">
    <citation type="submission" date="2016-10" db="EMBL/GenBank/DDBJ databases">
        <authorList>
            <person name="Varghese N."/>
            <person name="Submissions S."/>
        </authorList>
    </citation>
    <scope>NUCLEOTIDE SEQUENCE [LARGE SCALE GENOMIC DNA]</scope>
    <source>
        <strain evidence="8">CGMCC 1.10369</strain>
    </source>
</reference>
<protein>
    <recommendedName>
        <fullName evidence="5">Pseudouridine synthase</fullName>
        <ecNumber evidence="5">5.4.99.-</ecNumber>
    </recommendedName>
</protein>
<dbReference type="InterPro" id="IPR006225">
    <property type="entry name" value="PsdUridine_synth_RluC/D"/>
</dbReference>
<evidence type="ECO:0000256" key="2">
    <source>
        <dbReference type="ARBA" id="ARBA00010876"/>
    </source>
</evidence>